<dbReference type="EMBL" id="JAPQKQ010000002">
    <property type="protein sequence ID" value="KAJ5209427.1"/>
    <property type="molecule type" value="Genomic_DNA"/>
</dbReference>
<dbReference type="OrthoDB" id="3261222at2759"/>
<dbReference type="AlphaFoldDB" id="A0A9W9MXN6"/>
<keyword evidence="1" id="KW-0378">Hydrolase</keyword>
<sequence>MYGVPRTRVLYDSLDREKASILAQLPTSHARLNSYLHRIGKADTDVCGCGVERETVSHFLLRCTRWNEQRCALAETVGPSLGSLSKMLGGKPETTEDTSELNERAWKPDVKIVRAVIAFAMKTGRLAPEG</sequence>
<proteinExistence type="predicted"/>
<reference evidence="1" key="1">
    <citation type="submission" date="2022-11" db="EMBL/GenBank/DDBJ databases">
        <authorList>
            <person name="Petersen C."/>
        </authorList>
    </citation>
    <scope>NUCLEOTIDE SEQUENCE</scope>
    <source>
        <strain evidence="1">IBT 20477</strain>
    </source>
</reference>
<keyword evidence="1" id="KW-0255">Endonuclease</keyword>
<evidence type="ECO:0000313" key="2">
    <source>
        <dbReference type="Proteomes" id="UP001150942"/>
    </source>
</evidence>
<dbReference type="GO" id="GO:0004519">
    <property type="term" value="F:endonuclease activity"/>
    <property type="evidence" value="ECO:0007669"/>
    <property type="project" value="UniProtKB-KW"/>
</dbReference>
<comment type="caution">
    <text evidence="1">The sequence shown here is derived from an EMBL/GenBank/DDBJ whole genome shotgun (WGS) entry which is preliminary data.</text>
</comment>
<name>A0A9W9MXN6_9EURO</name>
<organism evidence="1 2">
    <name type="scientific">Penicillium cf. viridicatum</name>
    <dbReference type="NCBI Taxonomy" id="2972119"/>
    <lineage>
        <taxon>Eukaryota</taxon>
        <taxon>Fungi</taxon>
        <taxon>Dikarya</taxon>
        <taxon>Ascomycota</taxon>
        <taxon>Pezizomycotina</taxon>
        <taxon>Eurotiomycetes</taxon>
        <taxon>Eurotiomycetidae</taxon>
        <taxon>Eurotiales</taxon>
        <taxon>Aspergillaceae</taxon>
        <taxon>Penicillium</taxon>
    </lineage>
</organism>
<gene>
    <name evidence="1" type="ORF">N7449_003806</name>
</gene>
<accession>A0A9W9MXN6</accession>
<keyword evidence="1" id="KW-0540">Nuclease</keyword>
<evidence type="ECO:0000313" key="1">
    <source>
        <dbReference type="EMBL" id="KAJ5209427.1"/>
    </source>
</evidence>
<reference evidence="1" key="2">
    <citation type="journal article" date="2023" name="IMA Fungus">
        <title>Comparative genomic study of the Penicillium genus elucidates a diverse pangenome and 15 lateral gene transfer events.</title>
        <authorList>
            <person name="Petersen C."/>
            <person name="Sorensen T."/>
            <person name="Nielsen M.R."/>
            <person name="Sondergaard T.E."/>
            <person name="Sorensen J.L."/>
            <person name="Fitzpatrick D.A."/>
            <person name="Frisvad J.C."/>
            <person name="Nielsen K.L."/>
        </authorList>
    </citation>
    <scope>NUCLEOTIDE SEQUENCE</scope>
    <source>
        <strain evidence="1">IBT 20477</strain>
    </source>
</reference>
<dbReference type="Proteomes" id="UP001150942">
    <property type="component" value="Unassembled WGS sequence"/>
</dbReference>
<protein>
    <submittedName>
        <fullName evidence="1">Endonuclease/exonuclease/phosphatase</fullName>
    </submittedName>
</protein>
<keyword evidence="2" id="KW-1185">Reference proteome</keyword>